<dbReference type="AlphaFoldDB" id="A0ABD2BC69"/>
<evidence type="ECO:0000313" key="2">
    <source>
        <dbReference type="Proteomes" id="UP001607303"/>
    </source>
</evidence>
<gene>
    <name evidence="1" type="ORF">V1477_016151</name>
</gene>
<reference evidence="1 2" key="1">
    <citation type="journal article" date="2024" name="Ann. Entomol. Soc. Am.">
        <title>Genomic analyses of the southern and eastern yellowjacket wasps (Hymenoptera: Vespidae) reveal evolutionary signatures of social life.</title>
        <authorList>
            <person name="Catto M.A."/>
            <person name="Caine P.B."/>
            <person name="Orr S.E."/>
            <person name="Hunt B.G."/>
            <person name="Goodisman M.A.D."/>
        </authorList>
    </citation>
    <scope>NUCLEOTIDE SEQUENCE [LARGE SCALE GENOMIC DNA]</scope>
    <source>
        <strain evidence="1">232</strain>
        <tissue evidence="1">Head and thorax</tissue>
    </source>
</reference>
<keyword evidence="2" id="KW-1185">Reference proteome</keyword>
<accession>A0ABD2BC69</accession>
<evidence type="ECO:0000313" key="1">
    <source>
        <dbReference type="EMBL" id="KAL2730340.1"/>
    </source>
</evidence>
<organism evidence="1 2">
    <name type="scientific">Vespula maculifrons</name>
    <name type="common">Eastern yellow jacket</name>
    <name type="synonym">Wasp</name>
    <dbReference type="NCBI Taxonomy" id="7453"/>
    <lineage>
        <taxon>Eukaryota</taxon>
        <taxon>Metazoa</taxon>
        <taxon>Ecdysozoa</taxon>
        <taxon>Arthropoda</taxon>
        <taxon>Hexapoda</taxon>
        <taxon>Insecta</taxon>
        <taxon>Pterygota</taxon>
        <taxon>Neoptera</taxon>
        <taxon>Endopterygota</taxon>
        <taxon>Hymenoptera</taxon>
        <taxon>Apocrita</taxon>
        <taxon>Aculeata</taxon>
        <taxon>Vespoidea</taxon>
        <taxon>Vespidae</taxon>
        <taxon>Vespinae</taxon>
        <taxon>Vespula</taxon>
    </lineage>
</organism>
<sequence>MVFTQLLEKRRSMNRLEFQTIPGQASELYRFSNPIRVHQNRPQWQYGGSPLHIYKEKHADNLCHGDKFTLVAASSGKIFQGKMAQTRASIIPEKYRSLKRSQENEPTNFFTIEDINVVQIIMKDWYIRQD</sequence>
<proteinExistence type="predicted"/>
<dbReference type="Proteomes" id="UP001607303">
    <property type="component" value="Unassembled WGS sequence"/>
</dbReference>
<protein>
    <submittedName>
        <fullName evidence="1">Uncharacterized protein</fullName>
    </submittedName>
</protein>
<comment type="caution">
    <text evidence="1">The sequence shown here is derived from an EMBL/GenBank/DDBJ whole genome shotgun (WGS) entry which is preliminary data.</text>
</comment>
<name>A0ABD2BC69_VESMC</name>
<dbReference type="EMBL" id="JAYRBN010000091">
    <property type="protein sequence ID" value="KAL2730340.1"/>
    <property type="molecule type" value="Genomic_DNA"/>
</dbReference>